<keyword evidence="2" id="KW-1185">Reference proteome</keyword>
<gene>
    <name evidence="1" type="ORF">PY649_20800</name>
</gene>
<name>A0ABT7JYB6_9HYPH</name>
<protein>
    <submittedName>
        <fullName evidence="1">Uncharacterized protein</fullName>
    </submittedName>
</protein>
<sequence length="53" mass="6080">MNIMASPYRIGKFERIECEGQLGNRGNESSIVHMKAAVNMWPNVRKLTCQDVR</sequence>
<proteinExistence type="predicted"/>
<reference evidence="1" key="1">
    <citation type="submission" date="2023-06" db="EMBL/GenBank/DDBJ databases">
        <title>Phylogenetic Diversity of Rhizobium strains.</title>
        <authorList>
            <person name="Moura F.T."/>
            <person name="Helene L.C.F."/>
            <person name="Hungria M."/>
        </authorList>
    </citation>
    <scope>NUCLEOTIDE SEQUENCE</scope>
    <source>
        <strain evidence="1">CCGE526</strain>
    </source>
</reference>
<evidence type="ECO:0000313" key="1">
    <source>
        <dbReference type="EMBL" id="MDL2401349.1"/>
    </source>
</evidence>
<evidence type="ECO:0000313" key="2">
    <source>
        <dbReference type="Proteomes" id="UP001172645"/>
    </source>
</evidence>
<dbReference type="RefSeq" id="WP_285870554.1">
    <property type="nucleotide sequence ID" value="NZ_JARFYM010000018.1"/>
</dbReference>
<comment type="caution">
    <text evidence="1">The sequence shown here is derived from an EMBL/GenBank/DDBJ whole genome shotgun (WGS) entry which is preliminary data.</text>
</comment>
<accession>A0ABT7JYB6</accession>
<dbReference type="Proteomes" id="UP001172645">
    <property type="component" value="Unassembled WGS sequence"/>
</dbReference>
<dbReference type="EMBL" id="JARFYM010000018">
    <property type="protein sequence ID" value="MDL2401349.1"/>
    <property type="molecule type" value="Genomic_DNA"/>
</dbReference>
<organism evidence="1 2">
    <name type="scientific">Rhizobium mayense</name>
    <dbReference type="NCBI Taxonomy" id="1312184"/>
    <lineage>
        <taxon>Bacteria</taxon>
        <taxon>Pseudomonadati</taxon>
        <taxon>Pseudomonadota</taxon>
        <taxon>Alphaproteobacteria</taxon>
        <taxon>Hyphomicrobiales</taxon>
        <taxon>Rhizobiaceae</taxon>
        <taxon>Rhizobium/Agrobacterium group</taxon>
        <taxon>Rhizobium</taxon>
    </lineage>
</organism>